<evidence type="ECO:0000256" key="7">
    <source>
        <dbReference type="ARBA" id="ARBA00023065"/>
    </source>
</evidence>
<comment type="function">
    <text evidence="15">Structural component of the gap junctions.</text>
</comment>
<feature type="transmembrane region" description="Helical" evidence="15">
    <location>
        <begin position="568"/>
        <end position="586"/>
    </location>
</feature>
<gene>
    <name evidence="15" type="primary">inx</name>
    <name evidence="20" type="ORF">DGYR_LOCUS5377</name>
</gene>
<dbReference type="Proteomes" id="UP000549394">
    <property type="component" value="Unassembled WGS sequence"/>
</dbReference>
<evidence type="ECO:0000256" key="13">
    <source>
        <dbReference type="ARBA" id="ARBA00023303"/>
    </source>
</evidence>
<dbReference type="GO" id="GO:0045211">
    <property type="term" value="C:postsynaptic membrane"/>
    <property type="evidence" value="ECO:0007669"/>
    <property type="project" value="UniProtKB-SubCell"/>
</dbReference>
<evidence type="ECO:0000256" key="16">
    <source>
        <dbReference type="SAM" id="MobiDB-lite"/>
    </source>
</evidence>
<feature type="transmembrane region" description="Helical" evidence="15">
    <location>
        <begin position="1120"/>
        <end position="1138"/>
    </location>
</feature>
<feature type="transmembrane region" description="Helical" evidence="15">
    <location>
        <begin position="858"/>
        <end position="883"/>
    </location>
</feature>
<dbReference type="SMART" id="SM00918">
    <property type="entry name" value="Lig_chan-Glu_bd"/>
    <property type="match status" value="1"/>
</dbReference>
<evidence type="ECO:0000256" key="4">
    <source>
        <dbReference type="ARBA" id="ARBA00022692"/>
    </source>
</evidence>
<dbReference type="PROSITE" id="PS51013">
    <property type="entry name" value="PANNEXIN"/>
    <property type="match status" value="1"/>
</dbReference>
<dbReference type="Pfam" id="PF00876">
    <property type="entry name" value="Innexin"/>
    <property type="match status" value="2"/>
</dbReference>
<feature type="region of interest" description="Disordered" evidence="16">
    <location>
        <begin position="1365"/>
        <end position="1412"/>
    </location>
</feature>
<keyword evidence="9" id="KW-0675">Receptor</keyword>
<dbReference type="OrthoDB" id="5984008at2759"/>
<protein>
    <recommendedName>
        <fullName evidence="15">Innexin</fullName>
    </recommendedName>
</protein>
<evidence type="ECO:0000256" key="15">
    <source>
        <dbReference type="RuleBase" id="RU010713"/>
    </source>
</evidence>
<evidence type="ECO:0000313" key="20">
    <source>
        <dbReference type="EMBL" id="CAD5116783.1"/>
    </source>
</evidence>
<organism evidence="20 21">
    <name type="scientific">Dimorphilus gyrociliatus</name>
    <dbReference type="NCBI Taxonomy" id="2664684"/>
    <lineage>
        <taxon>Eukaryota</taxon>
        <taxon>Metazoa</taxon>
        <taxon>Spiralia</taxon>
        <taxon>Lophotrochozoa</taxon>
        <taxon>Annelida</taxon>
        <taxon>Polychaeta</taxon>
        <taxon>Polychaeta incertae sedis</taxon>
        <taxon>Dinophilidae</taxon>
        <taxon>Dimorphilus</taxon>
    </lineage>
</organism>
<feature type="domain" description="Ionotropic glutamate receptor L-glutamate and glycine-binding" evidence="19">
    <location>
        <begin position="444"/>
        <end position="512"/>
    </location>
</feature>
<feature type="chain" id="PRO_5029692763" description="Innexin" evidence="17">
    <location>
        <begin position="25"/>
        <end position="1412"/>
    </location>
</feature>
<feature type="transmembrane region" description="Helical" evidence="15">
    <location>
        <begin position="1050"/>
        <end position="1068"/>
    </location>
</feature>
<evidence type="ECO:0000256" key="8">
    <source>
        <dbReference type="ARBA" id="ARBA00023136"/>
    </source>
</evidence>
<comment type="caution">
    <text evidence="15">Lacks conserved residue(s) required for the propagation of feature annotation.</text>
</comment>
<dbReference type="SUPFAM" id="SSF81324">
    <property type="entry name" value="Voltage-gated potassium channels"/>
    <property type="match status" value="1"/>
</dbReference>
<dbReference type="Pfam" id="PF00060">
    <property type="entry name" value="Lig_chan"/>
    <property type="match status" value="1"/>
</dbReference>
<keyword evidence="21" id="KW-1185">Reference proteome</keyword>
<dbReference type="InterPro" id="IPR019594">
    <property type="entry name" value="Glu/Gly-bd"/>
</dbReference>
<evidence type="ECO:0000313" key="21">
    <source>
        <dbReference type="Proteomes" id="UP000549394"/>
    </source>
</evidence>
<keyword evidence="10" id="KW-0325">Glycoprotein</keyword>
<proteinExistence type="inferred from homology"/>
<keyword evidence="5 15" id="KW-1133">Transmembrane helix</keyword>
<feature type="transmembrane region" description="Helical" evidence="15">
    <location>
        <begin position="663"/>
        <end position="684"/>
    </location>
</feature>
<dbReference type="InterPro" id="IPR015683">
    <property type="entry name" value="Ionotropic_Glu_rcpt"/>
</dbReference>
<evidence type="ECO:0000256" key="9">
    <source>
        <dbReference type="ARBA" id="ARBA00023170"/>
    </source>
</evidence>
<keyword evidence="11" id="KW-0628">Postsynaptic cell membrane</keyword>
<dbReference type="FunFam" id="1.10.287.70:FF:000143">
    <property type="entry name" value="Probable glutamate receptor"/>
    <property type="match status" value="1"/>
</dbReference>
<dbReference type="SMART" id="SM00079">
    <property type="entry name" value="PBPe"/>
    <property type="match status" value="1"/>
</dbReference>
<dbReference type="SUPFAM" id="SSF53850">
    <property type="entry name" value="Periplasmic binding protein-like II"/>
    <property type="match status" value="1"/>
</dbReference>
<accession>A0A7I8VQA4</accession>
<dbReference type="PRINTS" id="PR01262">
    <property type="entry name" value="INNEXIN"/>
</dbReference>
<dbReference type="Gene3D" id="3.40.190.10">
    <property type="entry name" value="Periplasmic binding protein-like II"/>
    <property type="match status" value="2"/>
</dbReference>
<feature type="compositionally biased region" description="Basic and acidic residues" evidence="16">
    <location>
        <begin position="1371"/>
        <end position="1396"/>
    </location>
</feature>
<name>A0A7I8VQA4_9ANNE</name>
<dbReference type="FunFam" id="3.40.190.10:FF:000399">
    <property type="entry name" value="Predicted protein"/>
    <property type="match status" value="1"/>
</dbReference>
<evidence type="ECO:0000256" key="12">
    <source>
        <dbReference type="ARBA" id="ARBA00023286"/>
    </source>
</evidence>
<comment type="subcellular location">
    <subcellularLocation>
        <location evidence="1 15">Cell membrane</location>
        <topology evidence="1 15">Multi-pass membrane protein</topology>
    </subcellularLocation>
    <subcellularLocation>
        <location evidence="14">Postsynaptic cell membrane</location>
    </subcellularLocation>
</comment>
<comment type="similarity">
    <text evidence="15">Belongs to the pannexin family.</text>
</comment>
<reference evidence="20 21" key="1">
    <citation type="submission" date="2020-08" db="EMBL/GenBank/DDBJ databases">
        <authorList>
            <person name="Hejnol A."/>
        </authorList>
    </citation>
    <scope>NUCLEOTIDE SEQUENCE [LARGE SCALE GENOMIC DNA]</scope>
</reference>
<evidence type="ECO:0000256" key="6">
    <source>
        <dbReference type="ARBA" id="ARBA00023018"/>
    </source>
</evidence>
<dbReference type="InterPro" id="IPR001828">
    <property type="entry name" value="ANF_lig-bd_rcpt"/>
</dbReference>
<dbReference type="Gene3D" id="3.40.50.2300">
    <property type="match status" value="2"/>
</dbReference>
<feature type="compositionally biased region" description="Acidic residues" evidence="16">
    <location>
        <begin position="1401"/>
        <end position="1412"/>
    </location>
</feature>
<keyword evidence="13 15" id="KW-0407">Ion channel</keyword>
<evidence type="ECO:0000256" key="10">
    <source>
        <dbReference type="ARBA" id="ARBA00023180"/>
    </source>
</evidence>
<feature type="transmembrane region" description="Helical" evidence="15">
    <location>
        <begin position="1242"/>
        <end position="1269"/>
    </location>
</feature>
<evidence type="ECO:0000256" key="5">
    <source>
        <dbReference type="ARBA" id="ARBA00022989"/>
    </source>
</evidence>
<dbReference type="PANTHER" id="PTHR18966">
    <property type="entry name" value="IONOTROPIC GLUTAMATE RECEPTOR"/>
    <property type="match status" value="1"/>
</dbReference>
<evidence type="ECO:0000259" key="18">
    <source>
        <dbReference type="SMART" id="SM00079"/>
    </source>
</evidence>
<feature type="domain" description="Ionotropic glutamate receptor C-terminal" evidence="18">
    <location>
        <begin position="434"/>
        <end position="826"/>
    </location>
</feature>
<dbReference type="InterPro" id="IPR001320">
    <property type="entry name" value="Iontro_rcpt_C"/>
</dbReference>
<dbReference type="Pfam" id="PF10613">
    <property type="entry name" value="Lig_chan-Glu_bd"/>
    <property type="match status" value="1"/>
</dbReference>
<keyword evidence="2 15" id="KW-0813">Transport</keyword>
<evidence type="ECO:0000256" key="1">
    <source>
        <dbReference type="ARBA" id="ARBA00004651"/>
    </source>
</evidence>
<dbReference type="GO" id="GO:0005921">
    <property type="term" value="C:gap junction"/>
    <property type="evidence" value="ECO:0007669"/>
    <property type="project" value="UniProtKB-UniRule"/>
</dbReference>
<keyword evidence="12" id="KW-1071">Ligand-gated ion channel</keyword>
<evidence type="ECO:0000259" key="19">
    <source>
        <dbReference type="SMART" id="SM00918"/>
    </source>
</evidence>
<keyword evidence="8 15" id="KW-0472">Membrane</keyword>
<evidence type="ECO:0000256" key="17">
    <source>
        <dbReference type="SAM" id="SignalP"/>
    </source>
</evidence>
<evidence type="ECO:0000256" key="14">
    <source>
        <dbReference type="ARBA" id="ARBA00034100"/>
    </source>
</evidence>
<evidence type="ECO:0000256" key="2">
    <source>
        <dbReference type="ARBA" id="ARBA00022448"/>
    </source>
</evidence>
<sequence length="1412" mass="159859">MNVCRWQFLVLCFLVRLNYQSSLAQVYIGGIFDNDNYINIFKKAIEYVNYRKIFSPDYILLPYVNKTGPLASFESMQLVCEQAEFGVIAIVGPISSTPTAAISPLTSKFEIPQLAPAATNPLLSRRSIIVLLSMEHNKDLHRFLIRMLAPDSVQSAALIDLVSNFEWTNLAILTSDTDYGINGLIQFQEGAAKKGWKIASVQQFSTSNDIQNVDATEQLQNIKNIGIRVIILNCLDVFGEVILKQAENLGMTENGWAWIVTDGITGTNFGTEKNIPNYMRGLIGTRPSFGQGILNRDFQTFLVPGSINAYSSKIADAVLAVAYGLHKASQSKSNLEFPKNLSCNTASFWEDGQFLLDSIKRLNDAGISSSIQFNENGGPLSVQYDIVNMKLDGWNEVGTWTPNEGLHLRNRQDIRFHGGSEIVLDEISHLVNRTIRVVSIREDPFVMHLSDDIQLGSILTPNNTEGYCIDLLERLSKDIGFKYHMYNVPDGNFGAKDSKTRQWNGMVKELVERKADMAVASLTISYVREKDIDFTKPYLDLGATFVMKTPKPEAARPFKFLDPFTSELWLFIVVTALIIGIYLSLIDKLSPFARHGAFIHTHGPNQEDLSMASQVEYKKFKRMKHEATHELNATNATWFSIASLLQQGGEIYPTSLSGRITAVLWWMLVVIIVSTYTANLAAFLTASRTKTNINSIEDLAAQSDIKYGTVVYSAPYQFLMDSQISLYKDMANTMTTKKTLVSSTAEGFDKARKENFAFIWDSAVLEYAVEQEPCHTLRSIDKLFGLIGYGFGLQKSSPYQKELSAHILRLREAGYLEELKNKWFVERGQCGSSGTVASSTSSVIEGQLDIDHMSGVFYIIYGGIVLGLIACVIEWLIASLAAVDKYDETKPQTLVNSIKKRLSRLRADFSVGWLPPPVPWCCPKSAAEFEEHVFPPSRRMSKSSHQDLHDGNGVSQFRLSSKSASLRSRRTESQTNLIPDQPPSIGRKVDPRIAESILNSFKDDSKENNTNEKGLPEQRSMDKLFTILADISDARKGGGDSFSDRLSSRYTVFLLIIFSVIVTTRHIVGSPISCWCPPVFTSSHIDYTNKVCWTTNTFYLPVSEDHLIPDENKIDKRIGYYQWVSLILCCEAVFFYLPRPLWIALSKKSGIEISTLIDAAIECEKSLSNMEKTKRYIIKIARTDYTMYGLNTMSNIIFRGQWGLSKTFPRVTMCDFNIRIIGNVQRHIVQCTLPINMFNEKIFLVIWFWLVFVAIVTAASLILSLMSLLQSEDYVKTRLITLKEYRGKWATKCNVKHFSQHYLRSDGLFILRILAKNTNDLLASEILIGLWKEYQKERQDIYTMNKYELQVMDITLHELSQDPATKLPTLEFDRTDSEHDNRIKDECETQEEEKQQQQEQNEIEEKEREDEM</sequence>
<keyword evidence="17" id="KW-0732">Signal</keyword>
<keyword evidence="3" id="KW-1003">Cell membrane</keyword>
<keyword evidence="7 15" id="KW-0406">Ion transport</keyword>
<comment type="caution">
    <text evidence="20">The sequence shown here is derived from an EMBL/GenBank/DDBJ whole genome shotgun (WGS) entry which is preliminary data.</text>
</comment>
<evidence type="ECO:0000256" key="11">
    <source>
        <dbReference type="ARBA" id="ARBA00023257"/>
    </source>
</evidence>
<dbReference type="Gene3D" id="1.10.287.70">
    <property type="match status" value="1"/>
</dbReference>
<feature type="region of interest" description="Disordered" evidence="16">
    <location>
        <begin position="937"/>
        <end position="989"/>
    </location>
</feature>
<dbReference type="Pfam" id="PF01094">
    <property type="entry name" value="ANF_receptor"/>
    <property type="match status" value="1"/>
</dbReference>
<keyword evidence="6" id="KW-0770">Synapse</keyword>
<dbReference type="EMBL" id="CAJFCJ010000007">
    <property type="protein sequence ID" value="CAD5116783.1"/>
    <property type="molecule type" value="Genomic_DNA"/>
</dbReference>
<dbReference type="InterPro" id="IPR000990">
    <property type="entry name" value="Innexin"/>
</dbReference>
<keyword evidence="4 15" id="KW-0812">Transmembrane</keyword>
<dbReference type="GO" id="GO:0015276">
    <property type="term" value="F:ligand-gated monoatomic ion channel activity"/>
    <property type="evidence" value="ECO:0007669"/>
    <property type="project" value="InterPro"/>
</dbReference>
<dbReference type="InterPro" id="IPR028082">
    <property type="entry name" value="Peripla_BP_I"/>
</dbReference>
<dbReference type="SUPFAM" id="SSF53822">
    <property type="entry name" value="Periplasmic binding protein-like I"/>
    <property type="match status" value="1"/>
</dbReference>
<feature type="signal peptide" evidence="17">
    <location>
        <begin position="1"/>
        <end position="24"/>
    </location>
</feature>
<evidence type="ECO:0000256" key="3">
    <source>
        <dbReference type="ARBA" id="ARBA00022475"/>
    </source>
</evidence>